<feature type="chain" id="PRO_5043676133" description="Protein kinase domain-containing protein" evidence="1">
    <location>
        <begin position="20"/>
        <end position="675"/>
    </location>
</feature>
<dbReference type="Proteomes" id="UP001358417">
    <property type="component" value="Unassembled WGS sequence"/>
</dbReference>
<reference evidence="3 4" key="1">
    <citation type="submission" date="2023-08" db="EMBL/GenBank/DDBJ databases">
        <title>Black Yeasts Isolated from many extreme environments.</title>
        <authorList>
            <person name="Coleine C."/>
            <person name="Stajich J.E."/>
            <person name="Selbmann L."/>
        </authorList>
    </citation>
    <scope>NUCLEOTIDE SEQUENCE [LARGE SCALE GENOMIC DNA]</scope>
    <source>
        <strain evidence="3 4">CCFEE 5792</strain>
    </source>
</reference>
<sequence>MALAAVSLTFQLFAGCVKGYQLLSEAANLPGEYQYIRLRLEIEQARLLDWGFFVEVSEDEGSLSIGRASEKVLLEVLKQQYDLLLKFGRYDEQLAAVSKPSLVELEEQVEHVSEEAKDHDPSRQKHFSHSHFLMRRALSYIDDTRKFPRRLRWVICDKDKLDRLLCKLAFLNDFLMELLDRRQLGRLLDLQTRTNYGIMQLSSSMGQLFSLFQAETLQDPPSPLGAEDSSNHLITASQTRSSPDTRDGAGVVSLRSTFASLARTKAFNLAVENGQLTESFAKGLGLRDIASDIASAELSQGHFELHDPGLSADCGFEDPRTEATFYRGGVRTEPKHVWIEWRLQSRQQPSTTTSNGYYRHSMPGPPKGGLEMTTHNRMTALVAMLRQSKSSELFRAASCLGFFYDRTVVKSSDASPRRCGIVFEKPRNCNPSLPPVSLLEFLRRNQRGDRTLCTPSLTQRVRLAVAVAEHIERLHAVNWLHKALRSYNILFFATDEKVRADVDHPWDQCYHVFDLDKPFLSGFDLARPLDQHELSAAGPENPAHDIYRHPEIQAASASACIGMFRKSYDYYSLGIVLLEIIYWKPIDALLELRLESCQLKDTYPVRSLLLQQRQILNNVLTNAGQLMYDAVKTCLIGRQAFGLNEMDDESDPVIAARLQTEFYHQVVAKLKEIRV</sequence>
<proteinExistence type="predicted"/>
<evidence type="ECO:0000259" key="2">
    <source>
        <dbReference type="PROSITE" id="PS50011"/>
    </source>
</evidence>
<accession>A0AAV9NTS0</accession>
<evidence type="ECO:0000313" key="4">
    <source>
        <dbReference type="Proteomes" id="UP001358417"/>
    </source>
</evidence>
<name>A0AAV9NTS0_9EURO</name>
<dbReference type="Gene3D" id="1.20.120.1020">
    <property type="entry name" value="Prion-inhibition and propagation, HeLo domain"/>
    <property type="match status" value="1"/>
</dbReference>
<protein>
    <recommendedName>
        <fullName evidence="2">Protein kinase domain-containing protein</fullName>
    </recommendedName>
</protein>
<organism evidence="3 4">
    <name type="scientific">Exophiala bonariae</name>
    <dbReference type="NCBI Taxonomy" id="1690606"/>
    <lineage>
        <taxon>Eukaryota</taxon>
        <taxon>Fungi</taxon>
        <taxon>Dikarya</taxon>
        <taxon>Ascomycota</taxon>
        <taxon>Pezizomycotina</taxon>
        <taxon>Eurotiomycetes</taxon>
        <taxon>Chaetothyriomycetidae</taxon>
        <taxon>Chaetothyriales</taxon>
        <taxon>Herpotrichiellaceae</taxon>
        <taxon>Exophiala</taxon>
    </lineage>
</organism>
<dbReference type="InterPro" id="IPR011009">
    <property type="entry name" value="Kinase-like_dom_sf"/>
</dbReference>
<dbReference type="GO" id="GO:0004672">
    <property type="term" value="F:protein kinase activity"/>
    <property type="evidence" value="ECO:0007669"/>
    <property type="project" value="InterPro"/>
</dbReference>
<evidence type="ECO:0000256" key="1">
    <source>
        <dbReference type="SAM" id="SignalP"/>
    </source>
</evidence>
<dbReference type="AlphaFoldDB" id="A0AAV9NTS0"/>
<dbReference type="InterPro" id="IPR000719">
    <property type="entry name" value="Prot_kinase_dom"/>
</dbReference>
<comment type="caution">
    <text evidence="3">The sequence shown here is derived from an EMBL/GenBank/DDBJ whole genome shotgun (WGS) entry which is preliminary data.</text>
</comment>
<dbReference type="PROSITE" id="PS50011">
    <property type="entry name" value="PROTEIN_KINASE_DOM"/>
    <property type="match status" value="1"/>
</dbReference>
<dbReference type="PANTHER" id="PTHR37542">
    <property type="entry name" value="HELO DOMAIN-CONTAINING PROTEIN-RELATED"/>
    <property type="match status" value="1"/>
</dbReference>
<dbReference type="EMBL" id="JAVRRD010000001">
    <property type="protein sequence ID" value="KAK5064757.1"/>
    <property type="molecule type" value="Genomic_DNA"/>
</dbReference>
<dbReference type="InterPro" id="IPR038305">
    <property type="entry name" value="HeLo_sf"/>
</dbReference>
<keyword evidence="1" id="KW-0732">Signal</keyword>
<dbReference type="RefSeq" id="XP_064712081.1">
    <property type="nucleotide sequence ID" value="XM_064844221.1"/>
</dbReference>
<dbReference type="GeneID" id="89968813"/>
<evidence type="ECO:0000313" key="3">
    <source>
        <dbReference type="EMBL" id="KAK5064757.1"/>
    </source>
</evidence>
<feature type="signal peptide" evidence="1">
    <location>
        <begin position="1"/>
        <end position="19"/>
    </location>
</feature>
<gene>
    <name evidence="3" type="ORF">LTR84_000591</name>
</gene>
<dbReference type="PANTHER" id="PTHR37542:SF1">
    <property type="entry name" value="PRION-INHIBITION AND PROPAGATION HELO DOMAIN-CONTAINING PROTEIN"/>
    <property type="match status" value="1"/>
</dbReference>
<dbReference type="Pfam" id="PF14479">
    <property type="entry name" value="HeLo"/>
    <property type="match status" value="1"/>
</dbReference>
<keyword evidence="4" id="KW-1185">Reference proteome</keyword>
<feature type="domain" description="Protein kinase" evidence="2">
    <location>
        <begin position="357"/>
        <end position="675"/>
    </location>
</feature>
<dbReference type="GO" id="GO:0005524">
    <property type="term" value="F:ATP binding"/>
    <property type="evidence" value="ECO:0007669"/>
    <property type="project" value="InterPro"/>
</dbReference>
<dbReference type="InterPro" id="IPR029498">
    <property type="entry name" value="HeLo_dom"/>
</dbReference>
<dbReference type="Gene3D" id="1.10.510.10">
    <property type="entry name" value="Transferase(Phosphotransferase) domain 1"/>
    <property type="match status" value="1"/>
</dbReference>
<dbReference type="SUPFAM" id="SSF56112">
    <property type="entry name" value="Protein kinase-like (PK-like)"/>
    <property type="match status" value="1"/>
</dbReference>